<reference evidence="3 4" key="1">
    <citation type="journal article" date="2009" name="Stand. Genomic Sci.">
        <title>Complete genome sequence of Stackebrandtia nassauensis type strain (LLR-40K-21).</title>
        <authorList>
            <person name="Munk C."/>
            <person name="Lapidus A."/>
            <person name="Copeland A."/>
            <person name="Jando M."/>
            <person name="Mayilraj S."/>
            <person name="Glavina Del Rio T."/>
            <person name="Nolan M."/>
            <person name="Chen F."/>
            <person name="Lucas S."/>
            <person name="Tice H."/>
            <person name="Cheng J.F."/>
            <person name="Han C."/>
            <person name="Detter J.C."/>
            <person name="Bruce D."/>
            <person name="Goodwin L."/>
            <person name="Chain P."/>
            <person name="Pitluck S."/>
            <person name="Goker M."/>
            <person name="Ovchinikova G."/>
            <person name="Pati A."/>
            <person name="Ivanova N."/>
            <person name="Mavromatis K."/>
            <person name="Chen A."/>
            <person name="Palaniappan K."/>
            <person name="Land M."/>
            <person name="Hauser L."/>
            <person name="Chang Y.J."/>
            <person name="Jeffries C.D."/>
            <person name="Bristow J."/>
            <person name="Eisen J.A."/>
            <person name="Markowitz V."/>
            <person name="Hugenholtz P."/>
            <person name="Kyrpides N.C."/>
            <person name="Klenk H.P."/>
        </authorList>
    </citation>
    <scope>NUCLEOTIDE SEQUENCE [LARGE SCALE GENOMIC DNA]</scope>
    <source>
        <strain evidence="4">DSM 44728 / CIP 108903 / NRRL B-16338 / NBRC 102104 / LLR-40K-21</strain>
    </source>
</reference>
<dbReference type="OrthoDB" id="9043248at2"/>
<comment type="similarity">
    <text evidence="1">Belongs to the glycosyl hydrolase 13 family.</text>
</comment>
<dbReference type="GO" id="GO:0004556">
    <property type="term" value="F:alpha-amylase activity"/>
    <property type="evidence" value="ECO:0007669"/>
    <property type="project" value="TreeGrafter"/>
</dbReference>
<keyword evidence="4" id="KW-1185">Reference proteome</keyword>
<sequence>MSQWWRDAVIYQVYPRSFADSNGDGMGDMPGIREKLPYLAKLGVDAVWLSPFYTSPMHDGGYDVADFRDVDPMFGGLADFDRMVTEAHRLGLRVIVDIVPNHCSTEHEWFKAALAAGPGSPERERFHFRDSPDGPPNNWPSIFGGPAWTQVPDGQWYLHLFDSSQPDFNWDNPEIHAEFLDVLKFWLDRGVDGFRIDVAHGMVKEPGLPDLPEDKATELLGGSRTPYLDVDGVHEIYRAWRQVLNSYEGDRMAVAEAWVETPERRARYVRGDELHQAFNFDLLKSDFSATEYRKVIDAEMSMANSVGAVPTWVLSNHDRYRHVTRFGDGPLGLARARAATLTMLALPGSSYLYQGEELGLPEVLDLPEDVLQDPVWERSGHTDRGRDGCRVPLPWKRSGPSFGFGPGDSWLPQPGDWGSLSAEAQDGTEGSTLEFYREALRLRREHRPQALIWSEGANGDVLAFSNGALRCVTNFGDSPIRLDGEVLLSSSPLVDGQLPGNAAAWIR</sequence>
<dbReference type="CDD" id="cd11332">
    <property type="entry name" value="AmyAc_OligoGlu_TS"/>
    <property type="match status" value="1"/>
</dbReference>
<dbReference type="InterPro" id="IPR006047">
    <property type="entry name" value="GH13_cat_dom"/>
</dbReference>
<evidence type="ECO:0000259" key="2">
    <source>
        <dbReference type="SMART" id="SM00642"/>
    </source>
</evidence>
<dbReference type="STRING" id="446470.Snas_5893"/>
<dbReference type="SMART" id="SM00642">
    <property type="entry name" value="Aamy"/>
    <property type="match status" value="1"/>
</dbReference>
<dbReference type="CAZy" id="GH13">
    <property type="family name" value="Glycoside Hydrolase Family 13"/>
</dbReference>
<evidence type="ECO:0000256" key="1">
    <source>
        <dbReference type="ARBA" id="ARBA00008061"/>
    </source>
</evidence>
<dbReference type="AlphaFoldDB" id="D3PZ92"/>
<dbReference type="PANTHER" id="PTHR10357">
    <property type="entry name" value="ALPHA-AMYLASE FAMILY MEMBER"/>
    <property type="match status" value="1"/>
</dbReference>
<dbReference type="KEGG" id="sna:Snas_5893"/>
<dbReference type="GO" id="GO:0009313">
    <property type="term" value="P:oligosaccharide catabolic process"/>
    <property type="evidence" value="ECO:0007669"/>
    <property type="project" value="TreeGrafter"/>
</dbReference>
<dbReference type="PANTHER" id="PTHR10357:SF179">
    <property type="entry name" value="NEUTRAL AND BASIC AMINO ACID TRANSPORT PROTEIN RBAT"/>
    <property type="match status" value="1"/>
</dbReference>
<dbReference type="Proteomes" id="UP000000844">
    <property type="component" value="Chromosome"/>
</dbReference>
<dbReference type="HOGENOM" id="CLU_006462_0_1_11"/>
<dbReference type="Gene3D" id="3.20.20.80">
    <property type="entry name" value="Glycosidases"/>
    <property type="match status" value="2"/>
</dbReference>
<dbReference type="InterPro" id="IPR045857">
    <property type="entry name" value="O16G_dom_2"/>
</dbReference>
<dbReference type="EMBL" id="CP001778">
    <property type="protein sequence ID" value="ADD45521.1"/>
    <property type="molecule type" value="Genomic_DNA"/>
</dbReference>
<dbReference type="SUPFAM" id="SSF51445">
    <property type="entry name" value="(Trans)glycosidases"/>
    <property type="match status" value="1"/>
</dbReference>
<dbReference type="RefSeq" id="WP_013021092.1">
    <property type="nucleotide sequence ID" value="NC_013947.1"/>
</dbReference>
<dbReference type="eggNOG" id="COG0366">
    <property type="taxonomic scope" value="Bacteria"/>
</dbReference>
<name>D3PZ92_STANL</name>
<gene>
    <name evidence="3" type="ordered locus">Snas_5893</name>
</gene>
<evidence type="ECO:0000313" key="3">
    <source>
        <dbReference type="EMBL" id="ADD45521.1"/>
    </source>
</evidence>
<accession>D3PZ92</accession>
<dbReference type="Pfam" id="PF00128">
    <property type="entry name" value="Alpha-amylase"/>
    <property type="match status" value="1"/>
</dbReference>
<dbReference type="Gene3D" id="3.90.400.10">
    <property type="entry name" value="Oligo-1,6-glucosidase, Domain 2"/>
    <property type="match status" value="1"/>
</dbReference>
<feature type="domain" description="Glycosyl hydrolase family 13 catalytic" evidence="2">
    <location>
        <begin position="12"/>
        <end position="390"/>
    </location>
</feature>
<dbReference type="InterPro" id="IPR017853">
    <property type="entry name" value="GH"/>
</dbReference>
<evidence type="ECO:0000313" key="4">
    <source>
        <dbReference type="Proteomes" id="UP000000844"/>
    </source>
</evidence>
<proteinExistence type="inferred from homology"/>
<organism evidence="3 4">
    <name type="scientific">Stackebrandtia nassauensis (strain DSM 44728 / CIP 108903 / NRRL B-16338 / NBRC 102104 / LLR-40K-21)</name>
    <dbReference type="NCBI Taxonomy" id="446470"/>
    <lineage>
        <taxon>Bacteria</taxon>
        <taxon>Bacillati</taxon>
        <taxon>Actinomycetota</taxon>
        <taxon>Actinomycetes</taxon>
        <taxon>Glycomycetales</taxon>
        <taxon>Glycomycetaceae</taxon>
        <taxon>Stackebrandtia</taxon>
    </lineage>
</organism>
<protein>
    <submittedName>
        <fullName evidence="3">Alpha amylase catalytic region</fullName>
    </submittedName>
</protein>